<dbReference type="InterPro" id="IPR016185">
    <property type="entry name" value="PreATP-grasp_dom_sf"/>
</dbReference>
<name>A0A1I5Y7W1_9FIRM</name>
<dbReference type="RefSeq" id="WP_074891755.1">
    <property type="nucleotide sequence ID" value="NZ_FOXO01000042.1"/>
</dbReference>
<dbReference type="GO" id="GO:0004075">
    <property type="term" value="F:biotin carboxylase activity"/>
    <property type="evidence" value="ECO:0007669"/>
    <property type="project" value="UniProtKB-EC"/>
</dbReference>
<dbReference type="SUPFAM" id="SSF51246">
    <property type="entry name" value="Rudiment single hybrid motif"/>
    <property type="match status" value="1"/>
</dbReference>
<dbReference type="InterPro" id="IPR051602">
    <property type="entry name" value="ACC_Biotin_Carboxylase"/>
</dbReference>
<comment type="catalytic activity">
    <reaction evidence="7">
        <text>N(6)-biotinyl-L-lysyl-[protein] + hydrogencarbonate + ATP = N(6)-carboxybiotinyl-L-lysyl-[protein] + ADP + phosphate + H(+)</text>
        <dbReference type="Rhea" id="RHEA:13501"/>
        <dbReference type="Rhea" id="RHEA-COMP:10505"/>
        <dbReference type="Rhea" id="RHEA-COMP:10506"/>
        <dbReference type="ChEBI" id="CHEBI:15378"/>
        <dbReference type="ChEBI" id="CHEBI:17544"/>
        <dbReference type="ChEBI" id="CHEBI:30616"/>
        <dbReference type="ChEBI" id="CHEBI:43474"/>
        <dbReference type="ChEBI" id="CHEBI:83144"/>
        <dbReference type="ChEBI" id="CHEBI:83145"/>
        <dbReference type="ChEBI" id="CHEBI:456216"/>
        <dbReference type="EC" id="6.3.4.14"/>
    </reaction>
</comment>
<dbReference type="OrthoDB" id="9807469at2"/>
<dbReference type="InterPro" id="IPR011764">
    <property type="entry name" value="Biotin_carboxylation_dom"/>
</dbReference>
<evidence type="ECO:0000256" key="5">
    <source>
        <dbReference type="ARBA" id="ARBA00022840"/>
    </source>
</evidence>
<keyword evidence="4 8" id="KW-0547">Nucleotide-binding</keyword>
<evidence type="ECO:0000256" key="7">
    <source>
        <dbReference type="ARBA" id="ARBA00048600"/>
    </source>
</evidence>
<dbReference type="InterPro" id="IPR005481">
    <property type="entry name" value="BC-like_N"/>
</dbReference>
<dbReference type="Pfam" id="PF00289">
    <property type="entry name" value="Biotin_carb_N"/>
    <property type="match status" value="1"/>
</dbReference>
<dbReference type="Proteomes" id="UP000182624">
    <property type="component" value="Unassembled WGS sequence"/>
</dbReference>
<evidence type="ECO:0000256" key="3">
    <source>
        <dbReference type="ARBA" id="ARBA00022598"/>
    </source>
</evidence>
<reference evidence="12" key="1">
    <citation type="submission" date="2016-10" db="EMBL/GenBank/DDBJ databases">
        <authorList>
            <person name="Varghese N."/>
            <person name="Submissions S."/>
        </authorList>
    </citation>
    <scope>NUCLEOTIDE SEQUENCE [LARGE SCALE GENOMIC DNA]</scope>
    <source>
        <strain evidence="12">P18</strain>
    </source>
</reference>
<gene>
    <name evidence="11" type="ORF">SAMN04487928_1425</name>
</gene>
<dbReference type="InterPro" id="IPR011761">
    <property type="entry name" value="ATP-grasp"/>
</dbReference>
<dbReference type="GO" id="GO:0046872">
    <property type="term" value="F:metal ion binding"/>
    <property type="evidence" value="ECO:0007669"/>
    <property type="project" value="InterPro"/>
</dbReference>
<dbReference type="Pfam" id="PF02785">
    <property type="entry name" value="Biotin_carb_C"/>
    <property type="match status" value="1"/>
</dbReference>
<dbReference type="SMART" id="SM00878">
    <property type="entry name" value="Biotin_carb_C"/>
    <property type="match status" value="1"/>
</dbReference>
<dbReference type="Pfam" id="PF02786">
    <property type="entry name" value="CPSase_L_D2"/>
    <property type="match status" value="1"/>
</dbReference>
<keyword evidence="6" id="KW-0092">Biotin</keyword>
<dbReference type="InterPro" id="IPR005479">
    <property type="entry name" value="CPAse_ATP-bd"/>
</dbReference>
<dbReference type="EC" id="6.3.4.14" evidence="2"/>
<evidence type="ECO:0000256" key="8">
    <source>
        <dbReference type="PROSITE-ProRule" id="PRU00409"/>
    </source>
</evidence>
<dbReference type="PANTHER" id="PTHR48095:SF2">
    <property type="entry name" value="BIOTIN CARBOXYLASE, CHLOROPLASTIC"/>
    <property type="match status" value="1"/>
</dbReference>
<comment type="function">
    <text evidence="1">This protein is a component of the acetyl coenzyme A carboxylase complex; first, biotin carboxylase catalyzes the carboxylation of the carrier protein and then the transcarboxylase transfers the carboxyl group to form malonyl-CoA.</text>
</comment>
<dbReference type="GO" id="GO:0005524">
    <property type="term" value="F:ATP binding"/>
    <property type="evidence" value="ECO:0007669"/>
    <property type="project" value="UniProtKB-UniRule"/>
</dbReference>
<dbReference type="FunFam" id="3.30.1490.20:FF:000003">
    <property type="entry name" value="acetyl-CoA carboxylase isoform X1"/>
    <property type="match status" value="1"/>
</dbReference>
<accession>A0A1I5Y7W1</accession>
<dbReference type="EMBL" id="FOXO01000042">
    <property type="protein sequence ID" value="SFQ40286.1"/>
    <property type="molecule type" value="Genomic_DNA"/>
</dbReference>
<keyword evidence="3" id="KW-0436">Ligase</keyword>
<evidence type="ECO:0000313" key="12">
    <source>
        <dbReference type="Proteomes" id="UP000182624"/>
    </source>
</evidence>
<dbReference type="PROSITE" id="PS00867">
    <property type="entry name" value="CPSASE_2"/>
    <property type="match status" value="1"/>
</dbReference>
<keyword evidence="5 8" id="KW-0067">ATP-binding</keyword>
<dbReference type="SUPFAM" id="SSF52440">
    <property type="entry name" value="PreATP-grasp domain"/>
    <property type="match status" value="1"/>
</dbReference>
<keyword evidence="12" id="KW-1185">Reference proteome</keyword>
<evidence type="ECO:0000313" key="11">
    <source>
        <dbReference type="EMBL" id="SFQ40286.1"/>
    </source>
</evidence>
<dbReference type="PROSITE" id="PS50979">
    <property type="entry name" value="BC"/>
    <property type="match status" value="1"/>
</dbReference>
<evidence type="ECO:0000256" key="6">
    <source>
        <dbReference type="ARBA" id="ARBA00023267"/>
    </source>
</evidence>
<dbReference type="PANTHER" id="PTHR48095">
    <property type="entry name" value="PYRUVATE CARBOXYLASE SUBUNIT A"/>
    <property type="match status" value="1"/>
</dbReference>
<feature type="domain" description="ATP-grasp" evidence="9">
    <location>
        <begin position="120"/>
        <end position="315"/>
    </location>
</feature>
<dbReference type="PROSITE" id="PS50975">
    <property type="entry name" value="ATP_GRASP"/>
    <property type="match status" value="1"/>
</dbReference>
<evidence type="ECO:0000256" key="1">
    <source>
        <dbReference type="ARBA" id="ARBA00003761"/>
    </source>
</evidence>
<evidence type="ECO:0000256" key="2">
    <source>
        <dbReference type="ARBA" id="ARBA00013263"/>
    </source>
</evidence>
<feature type="domain" description="Biotin carboxylation" evidence="10">
    <location>
        <begin position="1"/>
        <end position="442"/>
    </location>
</feature>
<proteinExistence type="predicted"/>
<dbReference type="NCBIfam" id="NF006367">
    <property type="entry name" value="PRK08591.1"/>
    <property type="match status" value="1"/>
</dbReference>
<dbReference type="Gene3D" id="3.30.470.20">
    <property type="entry name" value="ATP-grasp fold, B domain"/>
    <property type="match status" value="1"/>
</dbReference>
<dbReference type="SUPFAM" id="SSF56059">
    <property type="entry name" value="Glutathione synthetase ATP-binding domain-like"/>
    <property type="match status" value="1"/>
</dbReference>
<dbReference type="FunFam" id="3.40.50.20:FF:000010">
    <property type="entry name" value="Propionyl-CoA carboxylase subunit alpha"/>
    <property type="match status" value="1"/>
</dbReference>
<organism evidence="11 12">
    <name type="scientific">Butyrivibrio proteoclasticus</name>
    <dbReference type="NCBI Taxonomy" id="43305"/>
    <lineage>
        <taxon>Bacteria</taxon>
        <taxon>Bacillati</taxon>
        <taxon>Bacillota</taxon>
        <taxon>Clostridia</taxon>
        <taxon>Lachnospirales</taxon>
        <taxon>Lachnospiraceae</taxon>
        <taxon>Butyrivibrio</taxon>
    </lineage>
</organism>
<sequence length="442" mass="48922">MFSKILIANRGEVAVRVIRACKEMGIETVAVYSKADRDALHVEMADEAYCIGGALVKDSYLNMDVILTVAEKTGAEAIHPGYGMLSENPEFAKKCRESGIALISPGEEVMRNMGQKEIARKIAKSADVPVTPGSDILTDSSDVLCRAKEIGYPVILKARAGGGGKGIRVVREEKEILSAFEQVKKEARSSFADDGVFMEKYLENVKHVEVQIIADKNGKVLILGDRDCSVQRKNQKLIEECPAPVLSQELRIKMHEAARRLAAKVGYVTVGTVEFLVKDDKFYFMEMNTRLQVEHSVTEMVCGIDIVEWQIRTAAGVELPFKQEEIASSRHAIECRICAESSKDFKPSTGKVELLHIPGGVDVRFDSALYQSCTVSPFYDSMLGKLIVCSDTRDGAIRKMKSALSEFVLLGVDNNRDMHMKFMENGRFVVGNYDTGICQKVL</sequence>
<evidence type="ECO:0000259" key="9">
    <source>
        <dbReference type="PROSITE" id="PS50975"/>
    </source>
</evidence>
<dbReference type="AlphaFoldDB" id="A0A1I5Y7W1"/>
<protein>
    <recommendedName>
        <fullName evidence="2">biotin carboxylase</fullName>
        <ecNumber evidence="2">6.3.4.14</ecNumber>
    </recommendedName>
</protein>
<evidence type="ECO:0000256" key="4">
    <source>
        <dbReference type="ARBA" id="ARBA00022741"/>
    </source>
</evidence>
<dbReference type="InterPro" id="IPR005482">
    <property type="entry name" value="Biotin_COase_C"/>
</dbReference>
<dbReference type="InterPro" id="IPR011054">
    <property type="entry name" value="Rudment_hybrid_motif"/>
</dbReference>
<evidence type="ECO:0000259" key="10">
    <source>
        <dbReference type="PROSITE" id="PS50979"/>
    </source>
</evidence>